<feature type="transmembrane region" description="Helical" evidence="1">
    <location>
        <begin position="114"/>
        <end position="132"/>
    </location>
</feature>
<keyword evidence="1" id="KW-0472">Membrane</keyword>
<keyword evidence="3" id="KW-1185">Reference proteome</keyword>
<feature type="transmembrane region" description="Helical" evidence="1">
    <location>
        <begin position="47"/>
        <end position="70"/>
    </location>
</feature>
<dbReference type="InterPro" id="IPR035287">
    <property type="entry name" value="DUF5362"/>
</dbReference>
<dbReference type="Proteomes" id="UP000307749">
    <property type="component" value="Unassembled WGS sequence"/>
</dbReference>
<organism evidence="2 3">
    <name type="scientific">Metallibacterium scheffleri</name>
    <dbReference type="NCBI Taxonomy" id="993689"/>
    <lineage>
        <taxon>Bacteria</taxon>
        <taxon>Pseudomonadati</taxon>
        <taxon>Pseudomonadota</taxon>
        <taxon>Gammaproteobacteria</taxon>
        <taxon>Lysobacterales</taxon>
        <taxon>Rhodanobacteraceae</taxon>
        <taxon>Metallibacterium</taxon>
    </lineage>
</organism>
<comment type="caution">
    <text evidence="2">The sequence shown here is derived from an EMBL/GenBank/DDBJ whole genome shotgun (WGS) entry which is preliminary data.</text>
</comment>
<keyword evidence="1" id="KW-1133">Transmembrane helix</keyword>
<reference evidence="2 3" key="1">
    <citation type="submission" date="2017-02" db="EMBL/GenBank/DDBJ databases">
        <title>Whole genome sequencing of Metallibacterium scheffleri DSM 24874 (T).</title>
        <authorList>
            <person name="Kumar S."/>
            <person name="Patil P."/>
            <person name="Patil P.B."/>
        </authorList>
    </citation>
    <scope>NUCLEOTIDE SEQUENCE [LARGE SCALE GENOMIC DNA]</scope>
    <source>
        <strain evidence="2 3">DSM 24874</strain>
    </source>
</reference>
<evidence type="ECO:0000313" key="2">
    <source>
        <dbReference type="EMBL" id="THD10539.1"/>
    </source>
</evidence>
<dbReference type="Pfam" id="PF17319">
    <property type="entry name" value="DUF5362"/>
    <property type="match status" value="1"/>
</dbReference>
<protein>
    <recommendedName>
        <fullName evidence="4">DUF5362 domain-containing protein</fullName>
    </recommendedName>
</protein>
<accession>A0A4S3KNS1</accession>
<gene>
    <name evidence="2" type="ORF">B1806_08115</name>
</gene>
<evidence type="ECO:0000313" key="3">
    <source>
        <dbReference type="Proteomes" id="UP000307749"/>
    </source>
</evidence>
<sequence length="144" mass="14631">MVSEPAAIADTAPAPLPASEAAAFAASIAPLAQATGWMRACGVLNGVLAVLLAITIIGLPFAGALGWVAFLEFRAASRLDAARRRPAAPEGLGLATAAVNDIAVHYIIQAVTTLVMVLLFLLLLSLIAPLLGHGSSIQDLLRGG</sequence>
<proteinExistence type="predicted"/>
<dbReference type="STRING" id="993689.GCA_002077135_02153"/>
<dbReference type="RefSeq" id="WP_081127563.1">
    <property type="nucleotide sequence ID" value="NZ_DAHXOC010000003.1"/>
</dbReference>
<evidence type="ECO:0008006" key="4">
    <source>
        <dbReference type="Google" id="ProtNLM"/>
    </source>
</evidence>
<dbReference type="AlphaFoldDB" id="A0A4S3KNS1"/>
<keyword evidence="1" id="KW-0812">Transmembrane</keyword>
<name>A0A4S3KNS1_9GAMM</name>
<evidence type="ECO:0000256" key="1">
    <source>
        <dbReference type="SAM" id="Phobius"/>
    </source>
</evidence>
<dbReference type="EMBL" id="MWQO01000025">
    <property type="protein sequence ID" value="THD10539.1"/>
    <property type="molecule type" value="Genomic_DNA"/>
</dbReference>